<dbReference type="InterPro" id="IPR000674">
    <property type="entry name" value="Ald_Oxase/Xan_DH_a/b"/>
</dbReference>
<evidence type="ECO:0000256" key="7">
    <source>
        <dbReference type="ARBA" id="ARBA00022723"/>
    </source>
</evidence>
<dbReference type="Pfam" id="PF20256">
    <property type="entry name" value="MoCoBD_2"/>
    <property type="match status" value="1"/>
</dbReference>
<dbReference type="Gene3D" id="3.30.465.10">
    <property type="match status" value="1"/>
</dbReference>
<protein>
    <submittedName>
        <fullName evidence="19">Aldehyde oxidase 5</fullName>
    </submittedName>
</protein>
<dbReference type="InterPro" id="IPR046867">
    <property type="entry name" value="AldOxase/xan_DH_MoCoBD2"/>
</dbReference>
<evidence type="ECO:0000256" key="5">
    <source>
        <dbReference type="ARBA" id="ARBA00022630"/>
    </source>
</evidence>
<dbReference type="InterPro" id="IPR012675">
    <property type="entry name" value="Beta-grasp_dom_sf"/>
</dbReference>
<dbReference type="GeneTree" id="ENSGT00950000183114"/>
<feature type="binding site" evidence="15">
    <location>
        <position position="24"/>
    </location>
    <ligand>
        <name>[2Fe-2S] cluster</name>
        <dbReference type="ChEBI" id="CHEBI:190135"/>
        <label>1</label>
    </ligand>
</feature>
<evidence type="ECO:0000256" key="4">
    <source>
        <dbReference type="ARBA" id="ARBA00022505"/>
    </source>
</evidence>
<evidence type="ECO:0000313" key="20">
    <source>
        <dbReference type="Proteomes" id="UP000694395"/>
    </source>
</evidence>
<evidence type="ECO:0000256" key="10">
    <source>
        <dbReference type="ARBA" id="ARBA00023004"/>
    </source>
</evidence>
<feature type="binding site" evidence="15">
    <location>
        <position position="94"/>
    </location>
    <ligand>
        <name>[2Fe-2S] cluster</name>
        <dbReference type="ChEBI" id="CHEBI:190135"/>
        <label>2</label>
    </ligand>
</feature>
<dbReference type="SUPFAM" id="SSF47741">
    <property type="entry name" value="CO dehydrogenase ISP C-domain like"/>
    <property type="match status" value="1"/>
</dbReference>
<feature type="domain" description="Aldehyde oxidase/xanthine dehydrogenase a/b hammerhead" evidence="17">
    <location>
        <begin position="518"/>
        <end position="625"/>
    </location>
</feature>
<dbReference type="InterPro" id="IPR016208">
    <property type="entry name" value="Ald_Oxase/xanthine_DH-like"/>
</dbReference>
<dbReference type="Gene3D" id="3.30.390.50">
    <property type="entry name" value="CO dehydrogenase flavoprotein, C-terminal domain"/>
    <property type="match status" value="1"/>
</dbReference>
<keyword evidence="16" id="KW-0732">Signal</keyword>
<evidence type="ECO:0000256" key="8">
    <source>
        <dbReference type="ARBA" id="ARBA00022827"/>
    </source>
</evidence>
<reference evidence="19" key="3">
    <citation type="submission" date="2025-09" db="UniProtKB">
        <authorList>
            <consortium name="Ensembl"/>
        </authorList>
    </citation>
    <scope>IDENTIFICATION</scope>
</reference>
<evidence type="ECO:0000256" key="12">
    <source>
        <dbReference type="ARBA" id="ARBA00034078"/>
    </source>
</evidence>
<comment type="cofactor">
    <cofactor evidence="15">
        <name>[2Fe-2S] cluster</name>
        <dbReference type="ChEBI" id="CHEBI:190135"/>
    </cofactor>
    <text evidence="15">Binds 2 [2Fe-2S] clusters.</text>
</comment>
<dbReference type="Pfam" id="PF00111">
    <property type="entry name" value="Fer2"/>
    <property type="match status" value="1"/>
</dbReference>
<feature type="active site" description="Proton acceptor" evidence="13">
    <location>
        <position position="1194"/>
    </location>
</feature>
<feature type="binding site" evidence="14">
    <location>
        <position position="343"/>
    </location>
    <ligand>
        <name>FAD</name>
        <dbReference type="ChEBI" id="CHEBI:57692"/>
    </ligand>
</feature>
<feature type="binding site" evidence="15">
    <location>
        <position position="29"/>
    </location>
    <ligand>
        <name>[2Fe-2S] cluster</name>
        <dbReference type="ChEBI" id="CHEBI:190135"/>
        <label>1</label>
    </ligand>
</feature>
<evidence type="ECO:0000256" key="14">
    <source>
        <dbReference type="PIRSR" id="PIRSR000127-2"/>
    </source>
</evidence>
<dbReference type="SMART" id="SM01092">
    <property type="entry name" value="CO_deh_flav_C"/>
    <property type="match status" value="1"/>
</dbReference>
<keyword evidence="9" id="KW-0560">Oxidoreductase</keyword>
<keyword evidence="4 15" id="KW-0500">Molybdenum</keyword>
<evidence type="ECO:0000256" key="3">
    <source>
        <dbReference type="ARBA" id="ARBA00011738"/>
    </source>
</evidence>
<organism evidence="19 20">
    <name type="scientific">Oncorhynchus mykiss</name>
    <name type="common">Rainbow trout</name>
    <name type="synonym">Salmo gairdneri</name>
    <dbReference type="NCBI Taxonomy" id="8022"/>
    <lineage>
        <taxon>Eukaryota</taxon>
        <taxon>Metazoa</taxon>
        <taxon>Chordata</taxon>
        <taxon>Craniata</taxon>
        <taxon>Vertebrata</taxon>
        <taxon>Euteleostomi</taxon>
        <taxon>Actinopterygii</taxon>
        <taxon>Neopterygii</taxon>
        <taxon>Teleostei</taxon>
        <taxon>Protacanthopterygii</taxon>
        <taxon>Salmoniformes</taxon>
        <taxon>Salmonidae</taxon>
        <taxon>Salmoninae</taxon>
        <taxon>Oncorhynchus</taxon>
    </lineage>
</organism>
<proteinExistence type="inferred from homology"/>
<evidence type="ECO:0000259" key="18">
    <source>
        <dbReference type="SMART" id="SM01092"/>
    </source>
</evidence>
<feature type="signal peptide" evidence="16">
    <location>
        <begin position="1"/>
        <end position="25"/>
    </location>
</feature>
<dbReference type="GO" id="GO:0016491">
    <property type="term" value="F:oxidoreductase activity"/>
    <property type="evidence" value="ECO:0007669"/>
    <property type="project" value="UniProtKB-KW"/>
</dbReference>
<dbReference type="Pfam" id="PF00941">
    <property type="entry name" value="FAD_binding_5"/>
    <property type="match status" value="1"/>
</dbReference>
<dbReference type="Gene3D" id="1.10.150.120">
    <property type="entry name" value="[2Fe-2S]-binding domain"/>
    <property type="match status" value="1"/>
</dbReference>
<feature type="binding site" evidence="14">
    <location>
        <position position="361"/>
    </location>
    <ligand>
        <name>FAD</name>
        <dbReference type="ChEBI" id="CHEBI:57692"/>
    </ligand>
</feature>
<feature type="binding site" evidence="14">
    <location>
        <begin position="234"/>
        <end position="241"/>
    </location>
    <ligand>
        <name>FAD</name>
        <dbReference type="ChEBI" id="CHEBI:57692"/>
    </ligand>
</feature>
<dbReference type="FunFam" id="1.10.150.120:FF:000001">
    <property type="entry name" value="Aldehyde oxidase 1"/>
    <property type="match status" value="1"/>
</dbReference>
<dbReference type="InterPro" id="IPR036010">
    <property type="entry name" value="2Fe-2S_ferredoxin-like_sf"/>
</dbReference>
<dbReference type="SMART" id="SM01008">
    <property type="entry name" value="Ald_Xan_dh_C"/>
    <property type="match status" value="1"/>
</dbReference>
<evidence type="ECO:0000313" key="19">
    <source>
        <dbReference type="Ensembl" id="ENSOMYP00000049171.2"/>
    </source>
</evidence>
<dbReference type="FunFam" id="3.30.365.10:FF:000003">
    <property type="entry name" value="Aldehyde oxidase 1"/>
    <property type="match status" value="1"/>
</dbReference>
<dbReference type="InterPro" id="IPR036318">
    <property type="entry name" value="FAD-bd_PCMH-like_sf"/>
</dbReference>
<dbReference type="Gene3D" id="3.30.365.10">
    <property type="entry name" value="Aldehyde oxidase/xanthine dehydrogenase, molybdopterin binding domain"/>
    <property type="match status" value="4"/>
</dbReference>
<dbReference type="GO" id="GO:0051537">
    <property type="term" value="F:2 iron, 2 sulfur cluster binding"/>
    <property type="evidence" value="ECO:0007669"/>
    <property type="project" value="UniProtKB-KW"/>
</dbReference>
<dbReference type="Pfam" id="PF02738">
    <property type="entry name" value="MoCoBD_1"/>
    <property type="match status" value="1"/>
</dbReference>
<feature type="binding site" evidence="15">
    <location>
        <position position="700"/>
    </location>
    <ligand>
        <name>Mo-molybdopterin</name>
        <dbReference type="ChEBI" id="CHEBI:71302"/>
    </ligand>
    <ligandPart>
        <name>Mo</name>
        <dbReference type="ChEBI" id="CHEBI:28685"/>
    </ligandPart>
</feature>
<dbReference type="SUPFAM" id="SSF56003">
    <property type="entry name" value="Molybdenum cofactor-binding domain"/>
    <property type="match status" value="1"/>
</dbReference>
<keyword evidence="20" id="KW-1185">Reference proteome</keyword>
<dbReference type="InterPro" id="IPR036683">
    <property type="entry name" value="CO_DH_flav_C_dom_sf"/>
</dbReference>
<feature type="binding site" evidence="15">
    <location>
        <position position="1013"/>
    </location>
    <ligand>
        <name>Mo-molybdopterin</name>
        <dbReference type="ChEBI" id="CHEBI:71302"/>
    </ligand>
    <ligandPart>
        <name>Mo</name>
        <dbReference type="ChEBI" id="CHEBI:28685"/>
    </ligandPart>
</feature>
<dbReference type="PIRSF" id="PIRSF000127">
    <property type="entry name" value="Xanthine_DH"/>
    <property type="match status" value="1"/>
</dbReference>
<dbReference type="PANTHER" id="PTHR45444:SF3">
    <property type="entry name" value="XANTHINE DEHYDROGENASE"/>
    <property type="match status" value="1"/>
</dbReference>
<name>A0A8C7VV35_ONCMY</name>
<comment type="subunit">
    <text evidence="3">Homodimer.</text>
</comment>
<feature type="binding site" evidence="14">
    <location>
        <position position="847"/>
    </location>
    <ligand>
        <name>substrate</name>
    </ligand>
</feature>
<feature type="binding site" evidence="15">
    <location>
        <position position="129"/>
    </location>
    <ligand>
        <name>[2Fe-2S] cluster</name>
        <dbReference type="ChEBI" id="CHEBI:190135"/>
        <label>2</label>
    </ligand>
</feature>
<dbReference type="Gene3D" id="3.90.1170.50">
    <property type="entry name" value="Aldehyde oxidase/xanthine dehydrogenase, a/b hammerhead"/>
    <property type="match status" value="1"/>
</dbReference>
<dbReference type="PANTHER" id="PTHR45444">
    <property type="entry name" value="XANTHINE DEHYDROGENASE"/>
    <property type="match status" value="1"/>
</dbReference>
<feature type="binding site" evidence="15">
    <location>
        <position position="32"/>
    </location>
    <ligand>
        <name>[2Fe-2S] cluster</name>
        <dbReference type="ChEBI" id="CHEBI:190135"/>
        <label>1</label>
    </ligand>
</feature>
<dbReference type="PROSITE" id="PS00197">
    <property type="entry name" value="2FE2S_FER_1"/>
    <property type="match status" value="1"/>
</dbReference>
<dbReference type="GO" id="GO:0005506">
    <property type="term" value="F:iron ion binding"/>
    <property type="evidence" value="ECO:0007669"/>
    <property type="project" value="InterPro"/>
</dbReference>
<dbReference type="FunFam" id="3.30.365.10:FF:000001">
    <property type="entry name" value="Xanthine dehydrogenase oxidase"/>
    <property type="match status" value="1"/>
</dbReference>
<dbReference type="SUPFAM" id="SSF54292">
    <property type="entry name" value="2Fe-2S ferredoxin-like"/>
    <property type="match status" value="1"/>
</dbReference>
<dbReference type="InterPro" id="IPR036856">
    <property type="entry name" value="Ald_Oxase/Xan_DH_a/b_sf"/>
</dbReference>
<keyword evidence="6 15" id="KW-0001">2Fe-2S</keyword>
<evidence type="ECO:0000256" key="13">
    <source>
        <dbReference type="PIRSR" id="PIRSR000127-1"/>
    </source>
</evidence>
<dbReference type="SUPFAM" id="SSF55447">
    <property type="entry name" value="CO dehydrogenase flavoprotein C-terminal domain-like"/>
    <property type="match status" value="1"/>
</dbReference>
<dbReference type="InterPro" id="IPR016167">
    <property type="entry name" value="FAD-bd_PCMH_sub1"/>
</dbReference>
<keyword evidence="8 14" id="KW-0274">FAD</keyword>
<dbReference type="SUPFAM" id="SSF56176">
    <property type="entry name" value="FAD-binding/transporter-associated domain-like"/>
    <property type="match status" value="1"/>
</dbReference>
<dbReference type="AlphaFoldDB" id="A0A8C7VV35"/>
<dbReference type="InterPro" id="IPR002346">
    <property type="entry name" value="Mopterin_DH_FAD-bd"/>
</dbReference>
<evidence type="ECO:0000256" key="6">
    <source>
        <dbReference type="ARBA" id="ARBA00022714"/>
    </source>
</evidence>
<evidence type="ECO:0000256" key="2">
    <source>
        <dbReference type="ARBA" id="ARBA00006849"/>
    </source>
</evidence>
<dbReference type="GO" id="GO:0050660">
    <property type="term" value="F:flavin adenine dinucleotide binding"/>
    <property type="evidence" value="ECO:0007669"/>
    <property type="project" value="InterPro"/>
</dbReference>
<feature type="binding site" evidence="15">
    <location>
        <position position="731"/>
    </location>
    <ligand>
        <name>Mo-molybdopterin</name>
        <dbReference type="ChEBI" id="CHEBI:71302"/>
    </ligand>
    <ligandPart>
        <name>Mo</name>
        <dbReference type="ChEBI" id="CHEBI:28685"/>
    </ligandPart>
</feature>
<evidence type="ECO:0000259" key="17">
    <source>
        <dbReference type="SMART" id="SM01008"/>
    </source>
</evidence>
<dbReference type="Gene3D" id="3.30.43.10">
    <property type="entry name" value="Uridine Diphospho-n-acetylenolpyruvylglucosamine Reductase, domain 2"/>
    <property type="match status" value="1"/>
</dbReference>
<dbReference type="InterPro" id="IPR005107">
    <property type="entry name" value="CO_DH_flav_C"/>
</dbReference>
<feature type="binding site" evidence="15">
    <location>
        <position position="54"/>
    </location>
    <ligand>
        <name>[2Fe-2S] cluster</name>
        <dbReference type="ChEBI" id="CHEBI:190135"/>
        <label>1</label>
    </ligand>
</feature>
<evidence type="ECO:0000256" key="11">
    <source>
        <dbReference type="ARBA" id="ARBA00023014"/>
    </source>
</evidence>
<comment type="cofactor">
    <cofactor evidence="12">
        <name>[2Fe-2S] cluster</name>
        <dbReference type="ChEBI" id="CHEBI:190135"/>
    </cofactor>
</comment>
<feature type="domain" description="CO dehydrogenase flavoprotein C-terminal" evidence="18">
    <location>
        <begin position="358"/>
        <end position="462"/>
    </location>
</feature>
<feature type="chain" id="PRO_5035468973" evidence="16">
    <location>
        <begin position="26"/>
        <end position="1262"/>
    </location>
</feature>
<keyword evidence="11 15" id="KW-0411">Iron-sulfur</keyword>
<dbReference type="Gene3D" id="3.10.20.30">
    <property type="match status" value="1"/>
</dbReference>
<sequence>MLSQNHLHVSLLYIVLLTGTKYGCGGGGCGACTVMVSKYDQLNNRVLHYTVNACLQPICTLHGAAVVTVEGIGSTKTKLHPVQERIAKAHGSQCGFCTPGMVMSMYTLLRNKPHPTMEDIREALGGNLCRCTGYRPIIDGFKTFCDVRVVEMMTPGKNDCVLNKYLIPCQISEELFHMDNVLPLDPSQDLIFPPELMKRACGSLCFQGDRLKLISPVDLTNLLELKTEYPEAPVVVGNTTIGINLLLCHLAFSIILSPSTPGEFQIYILMGAVCTLSSLKEEMERAVREMEAERTRGYQALLQTLRCLAGKQIRNMAVSPITITHRYRLMPRFITVLRPDEVLLSIDIPYSKPWEFVSAFRQAQRREFAFSIVNAGMKVLFREGTNIVESLNIYYGGVGPTLVKVGRTCQKLVGRSWGEELLADACRLLEEEVELSDSAHGGKVEYRKTLTTSFFFKFYMQVLQELRERVHIQDSALKPFKNEVPQGHHSFQLVSNAQSSQDPVGHPMMHQAAFHQATGEAQYYDDIPAVQGELFVYMVTSTRAHAKIINIDPSEALGMTGVVTFLSAGDVPGQNRRMLFNNPEELFAEEEVSCVGQIIGAVVAESREQARRAAQMVKVTYQDLLPVFFTIEEAIQHQSFFDPKRKLERGDMDKAFETVDQILEDEIYLGGQEHFYMETQGLIAVPKGENGELELFVASQHSAYTQEVVGITLGIDSNKITCHVRRLGGAFGGKVMKIASLSAITATAAVKTGRPVRCVLERGDDMLITSGRHPFLGKYKVGYNNDGTIMAADITYYSNGGCTLNESLAIMEKALLHMDNGYKIPNLRGRGLVCKTYLPSYTAFRGFGGPQGLMVMESVLHEVAVKCGLPPQKVREINMYREEECYTHYKQLFSPRDMLRCWDECLDKAGYHDRLQAIQQFNTSNRWKKRGISAVPMKFGVGFSKGFFNQGAALVNIYKDGSVLVAHGGTEMGQGINTKALQIASHILKVPMSSIHIKETCTGNVPNAAPSAASFGTDAVGMAVKVFQRSLASDLFVLSRQLPWTMTIGIFEAYCQKVSLSATGFFMGPHTDMDWENSEGPAYYYFTFGACCSEVEIDCLTGDHKNLRTDIVMDVGRSLNPAIDIGQIEGGFVQGIGLYTIEELQFSLEGVLMTRGPSQYKIPALCDVPPQFNVHLLANAQNPHAIYRSKGIGEPPVFLASTIFFAIKEAVAAARRERGLGDSFPLSSPATAERIRMACEDQFTEMAPSPEKGTFKPWSINI</sequence>
<dbReference type="InterPro" id="IPR036884">
    <property type="entry name" value="2Fe-2S-bd_dom_sf"/>
</dbReference>
<dbReference type="InterPro" id="IPR002888">
    <property type="entry name" value="2Fe-2S-bd"/>
</dbReference>
<reference evidence="19" key="1">
    <citation type="submission" date="2020-07" db="EMBL/GenBank/DDBJ databases">
        <title>A long reads based de novo assembly of the rainbow trout Arlee double haploid line genome.</title>
        <authorList>
            <person name="Gao G."/>
            <person name="Palti Y."/>
        </authorList>
    </citation>
    <scope>NUCLEOTIDE SEQUENCE [LARGE SCALE GENOMIC DNA]</scope>
</reference>
<dbReference type="Pfam" id="PF03450">
    <property type="entry name" value="CO_deh_flav_C"/>
    <property type="match status" value="1"/>
</dbReference>
<dbReference type="InterPro" id="IPR006058">
    <property type="entry name" value="2Fe2S_fd_BS"/>
</dbReference>
<comment type="cofactor">
    <cofactor evidence="1 14">
        <name>FAD</name>
        <dbReference type="ChEBI" id="CHEBI:57692"/>
    </cofactor>
</comment>
<feature type="binding site" evidence="15">
    <location>
        <position position="131"/>
    </location>
    <ligand>
        <name>[2Fe-2S] cluster</name>
        <dbReference type="ChEBI" id="CHEBI:190135"/>
        <label>2</label>
    </ligand>
</feature>
<dbReference type="Pfam" id="PF01799">
    <property type="entry name" value="Fer2_2"/>
    <property type="match status" value="1"/>
</dbReference>
<feature type="binding site" evidence="15">
    <location>
        <position position="97"/>
    </location>
    <ligand>
        <name>[2Fe-2S] cluster</name>
        <dbReference type="ChEBI" id="CHEBI:190135"/>
        <label>2</label>
    </ligand>
</feature>
<dbReference type="InterPro" id="IPR037165">
    <property type="entry name" value="AldOxase/xan_DH_Mopterin-bd_sf"/>
</dbReference>
<keyword evidence="5" id="KW-0285">Flavoprotein</keyword>
<evidence type="ECO:0000256" key="16">
    <source>
        <dbReference type="SAM" id="SignalP"/>
    </source>
</evidence>
<dbReference type="FunFam" id="3.30.365.10:FF:000004">
    <property type="entry name" value="Xanthine dehydrogenase oxidase"/>
    <property type="match status" value="1"/>
</dbReference>
<reference evidence="19" key="2">
    <citation type="submission" date="2025-08" db="UniProtKB">
        <authorList>
            <consortium name="Ensembl"/>
        </authorList>
    </citation>
    <scope>IDENTIFICATION</scope>
</reference>
<dbReference type="Ensembl" id="ENSOMYT00000053456.2">
    <property type="protein sequence ID" value="ENSOMYP00000049171.2"/>
    <property type="gene ID" value="ENSOMYG00000021465.2"/>
</dbReference>
<dbReference type="InterPro" id="IPR016169">
    <property type="entry name" value="FAD-bd_PCMH_sub2"/>
</dbReference>
<comment type="similarity">
    <text evidence="2">Belongs to the xanthine dehydrogenase family.</text>
</comment>
<dbReference type="FunFam" id="3.90.1170.50:FF:000001">
    <property type="entry name" value="Aldehyde oxidase 1"/>
    <property type="match status" value="1"/>
</dbReference>
<comment type="cofactor">
    <cofactor evidence="15">
        <name>Mo-molybdopterin</name>
        <dbReference type="ChEBI" id="CHEBI:71302"/>
    </cofactor>
    <text evidence="15">Binds 1 Mo-molybdopterin (Mo-MPT) cofactor per subunit.</text>
</comment>
<feature type="binding site" evidence="15">
    <location>
        <position position="845"/>
    </location>
    <ligand>
        <name>Mo-molybdopterin</name>
        <dbReference type="ChEBI" id="CHEBI:71302"/>
    </ligand>
    <ligandPart>
        <name>Mo</name>
        <dbReference type="ChEBI" id="CHEBI:28685"/>
    </ligandPart>
</feature>
<evidence type="ECO:0000256" key="15">
    <source>
        <dbReference type="PIRSR" id="PIRSR000127-3"/>
    </source>
</evidence>
<evidence type="ECO:0000256" key="1">
    <source>
        <dbReference type="ARBA" id="ARBA00001974"/>
    </source>
</evidence>
<keyword evidence="10 15" id="KW-0408">Iron</keyword>
<dbReference type="Pfam" id="PF01315">
    <property type="entry name" value="Ald_Xan_dh_C"/>
    <property type="match status" value="1"/>
</dbReference>
<dbReference type="FunFam" id="3.30.390.50:FF:000001">
    <property type="entry name" value="Xanthine dehydrogenase oxidase"/>
    <property type="match status" value="1"/>
</dbReference>
<dbReference type="FunFam" id="3.30.43.10:FF:000001">
    <property type="entry name" value="Xanthine dehydrogenase/oxidase"/>
    <property type="match status" value="1"/>
</dbReference>
<keyword evidence="7 15" id="KW-0479">Metal-binding</keyword>
<dbReference type="Proteomes" id="UP000694395">
    <property type="component" value="Chromosome 18"/>
</dbReference>
<dbReference type="SUPFAM" id="SSF54665">
    <property type="entry name" value="CO dehydrogenase molybdoprotein N-domain-like"/>
    <property type="match status" value="1"/>
</dbReference>
<accession>A0A8C7VV35</accession>
<dbReference type="InterPro" id="IPR001041">
    <property type="entry name" value="2Fe-2S_ferredoxin-type"/>
</dbReference>
<dbReference type="InterPro" id="IPR008274">
    <property type="entry name" value="AldOxase/xan_DH_MoCoBD1"/>
</dbReference>
<evidence type="ECO:0000256" key="9">
    <source>
        <dbReference type="ARBA" id="ARBA00023002"/>
    </source>
</evidence>